<dbReference type="AlphaFoldDB" id="A0A7C4NL71"/>
<dbReference type="InterPro" id="IPR007197">
    <property type="entry name" value="rSAM"/>
</dbReference>
<evidence type="ECO:0000313" key="2">
    <source>
        <dbReference type="EMBL" id="HGQ35418.1"/>
    </source>
</evidence>
<dbReference type="GO" id="GO:0051536">
    <property type="term" value="F:iron-sulfur cluster binding"/>
    <property type="evidence" value="ECO:0007669"/>
    <property type="project" value="InterPro"/>
</dbReference>
<feature type="domain" description="Radical SAM core" evidence="1">
    <location>
        <begin position="213"/>
        <end position="463"/>
    </location>
</feature>
<reference evidence="3" key="1">
    <citation type="journal article" date="2020" name="mSystems">
        <title>Genome- and Community-Level Interaction Insights into Carbon Utilization and Element Cycling Functions of Hydrothermarchaeota in Hydrothermal Sediment.</title>
        <authorList>
            <person name="Zhou Z."/>
            <person name="Liu Y."/>
            <person name="Xu W."/>
            <person name="Pan J."/>
            <person name="Luo Z.H."/>
            <person name="Li M."/>
        </authorList>
    </citation>
    <scope>NUCLEOTIDE SEQUENCE [LARGE SCALE GENOMIC DNA]</scope>
    <source>
        <strain evidence="3">SpSt-637</strain>
        <strain evidence="2">SpSt-667</strain>
    </source>
</reference>
<dbReference type="PANTHER" id="PTHR42731:SF4">
    <property type="entry name" value="RADICAL SAM DOMAIN PROTEIN"/>
    <property type="match status" value="1"/>
</dbReference>
<protein>
    <submittedName>
        <fullName evidence="3">B12-binding domain-containing radical SAM protein</fullName>
    </submittedName>
</protein>
<dbReference type="PROSITE" id="PS51918">
    <property type="entry name" value="RADICAL_SAM"/>
    <property type="match status" value="1"/>
</dbReference>
<sequence length="527" mass="59541">MNTIDIVITSDRTMITNHHSKEFLGFVATAPPIALPEFLWMYICCPKPKVDEFGRPLEAPYGLRKIEAALQNAGFSAYIIDPDYLEKYVNSVKILMIGHHDYFAFGPPSSEWWLLTKKEPINRRSFIKLMESKAVGAMRKRGVKIVVGGPAAWQWLWEPELVDRWGIDLIIEGEADKAIVDLTQKLLNNETVPKYVSVGAKEVPSIDEIPLIKAPSVNGLIEITRGCPRGCKFCSVTLRPLRHIPIDRIIKEIDINISYGIKHIVLHSEDVLLYGASGIEPNPDAVLKLHLEIAKKARGIDSMSWAHASLAAIVYSQRKYKLITNVSNIIYSDIGQKYLGVEVGIETGSPRMTKIIMPAKAAPFKPEEWPNIVEEAFAIMHEHRIVPAATFILGFPGEEPDDVLKTVELLDRLKNYRSIIVPMIFVPMGALKSSEGGITGLKFSVEHAEAMRVAFWHTIKWAEDIMNNFYLNKRIYAPLRLLLKAFMWYAKQKVSKVEKTMLPRLETRELSLLSLESKDTSVFSCME</sequence>
<dbReference type="InterPro" id="IPR023404">
    <property type="entry name" value="rSAM_horseshoe"/>
</dbReference>
<dbReference type="Pfam" id="PF04055">
    <property type="entry name" value="Radical_SAM"/>
    <property type="match status" value="1"/>
</dbReference>
<gene>
    <name evidence="3" type="ORF">ENU08_02520</name>
    <name evidence="2" type="ORF">ENU41_01900</name>
</gene>
<dbReference type="SFLD" id="SFLDG01082">
    <property type="entry name" value="B12-binding_domain_containing"/>
    <property type="match status" value="1"/>
</dbReference>
<evidence type="ECO:0000313" key="3">
    <source>
        <dbReference type="EMBL" id="HGQ64102.1"/>
    </source>
</evidence>
<dbReference type="GO" id="GO:0003824">
    <property type="term" value="F:catalytic activity"/>
    <property type="evidence" value="ECO:0007669"/>
    <property type="project" value="InterPro"/>
</dbReference>
<dbReference type="InterPro" id="IPR058240">
    <property type="entry name" value="rSAM_sf"/>
</dbReference>
<evidence type="ECO:0000259" key="1">
    <source>
        <dbReference type="PROSITE" id="PS51918"/>
    </source>
</evidence>
<dbReference type="SFLD" id="SFLDS00029">
    <property type="entry name" value="Radical_SAM"/>
    <property type="match status" value="1"/>
</dbReference>
<proteinExistence type="predicted"/>
<name>A0A7C4NL71_9CREN</name>
<dbReference type="Gene3D" id="3.80.30.20">
    <property type="entry name" value="tm_1862 like domain"/>
    <property type="match status" value="1"/>
</dbReference>
<comment type="caution">
    <text evidence="3">The sequence shown here is derived from an EMBL/GenBank/DDBJ whole genome shotgun (WGS) entry which is preliminary data.</text>
</comment>
<dbReference type="SUPFAM" id="SSF102114">
    <property type="entry name" value="Radical SAM enzymes"/>
    <property type="match status" value="1"/>
</dbReference>
<dbReference type="EMBL" id="DTCK01000010">
    <property type="protein sequence ID" value="HGQ35418.1"/>
    <property type="molecule type" value="Genomic_DNA"/>
</dbReference>
<dbReference type="EMBL" id="DTBD01000019">
    <property type="protein sequence ID" value="HGQ64102.1"/>
    <property type="molecule type" value="Genomic_DNA"/>
</dbReference>
<dbReference type="CDD" id="cd01335">
    <property type="entry name" value="Radical_SAM"/>
    <property type="match status" value="1"/>
</dbReference>
<organism evidence="3">
    <name type="scientific">Ignisphaera aggregans</name>
    <dbReference type="NCBI Taxonomy" id="334771"/>
    <lineage>
        <taxon>Archaea</taxon>
        <taxon>Thermoproteota</taxon>
        <taxon>Thermoprotei</taxon>
        <taxon>Desulfurococcales</taxon>
        <taxon>Desulfurococcaceae</taxon>
        <taxon>Ignisphaera</taxon>
    </lineage>
</organism>
<dbReference type="PANTHER" id="PTHR42731">
    <property type="entry name" value="SLL1084 PROTEIN"/>
    <property type="match status" value="1"/>
</dbReference>
<dbReference type="SMART" id="SM00729">
    <property type="entry name" value="Elp3"/>
    <property type="match status" value="1"/>
</dbReference>
<accession>A0A7C4NL71</accession>
<dbReference type="InterPro" id="IPR006638">
    <property type="entry name" value="Elp3/MiaA/NifB-like_rSAM"/>
</dbReference>